<keyword evidence="4" id="KW-1185">Reference proteome</keyword>
<dbReference type="AlphaFoldDB" id="A0A139IQP7"/>
<feature type="region of interest" description="Disordered" evidence="1">
    <location>
        <begin position="194"/>
        <end position="223"/>
    </location>
</feature>
<feature type="domain" description="DUF7053" evidence="2">
    <location>
        <begin position="11"/>
        <end position="177"/>
    </location>
</feature>
<feature type="compositionally biased region" description="Pro residues" evidence="1">
    <location>
        <begin position="324"/>
        <end position="335"/>
    </location>
</feature>
<feature type="compositionally biased region" description="Low complexity" evidence="1">
    <location>
        <begin position="363"/>
        <end position="374"/>
    </location>
</feature>
<dbReference type="Proteomes" id="UP000073492">
    <property type="component" value="Unassembled WGS sequence"/>
</dbReference>
<dbReference type="PANTHER" id="PTHR38117">
    <property type="entry name" value="NACHT AND WD40 DOMAIN PROTEIN"/>
    <property type="match status" value="1"/>
</dbReference>
<evidence type="ECO:0000313" key="3">
    <source>
        <dbReference type="EMBL" id="KXT17107.1"/>
    </source>
</evidence>
<dbReference type="EMBL" id="LFZO01000025">
    <property type="protein sequence ID" value="KXT17107.1"/>
    <property type="molecule type" value="Genomic_DNA"/>
</dbReference>
<feature type="compositionally biased region" description="Polar residues" evidence="1">
    <location>
        <begin position="375"/>
        <end position="393"/>
    </location>
</feature>
<dbReference type="Pfam" id="PF23155">
    <property type="entry name" value="DUF7053"/>
    <property type="match status" value="1"/>
</dbReference>
<evidence type="ECO:0000313" key="4">
    <source>
        <dbReference type="Proteomes" id="UP000073492"/>
    </source>
</evidence>
<evidence type="ECO:0000256" key="1">
    <source>
        <dbReference type="SAM" id="MobiDB-lite"/>
    </source>
</evidence>
<organism evidence="3 4">
    <name type="scientific">Pseudocercospora musae</name>
    <dbReference type="NCBI Taxonomy" id="113226"/>
    <lineage>
        <taxon>Eukaryota</taxon>
        <taxon>Fungi</taxon>
        <taxon>Dikarya</taxon>
        <taxon>Ascomycota</taxon>
        <taxon>Pezizomycotina</taxon>
        <taxon>Dothideomycetes</taxon>
        <taxon>Dothideomycetidae</taxon>
        <taxon>Mycosphaerellales</taxon>
        <taxon>Mycosphaerellaceae</taxon>
        <taxon>Pseudocercospora</taxon>
    </lineage>
</organism>
<evidence type="ECO:0000259" key="2">
    <source>
        <dbReference type="Pfam" id="PF23155"/>
    </source>
</evidence>
<dbReference type="PANTHER" id="PTHR38117:SF1">
    <property type="entry name" value="DUF3074 DOMAIN-CONTAINING PROTEIN"/>
    <property type="match status" value="1"/>
</dbReference>
<proteinExistence type="predicted"/>
<dbReference type="STRING" id="113226.A0A139IQP7"/>
<name>A0A139IQP7_9PEZI</name>
<feature type="region of interest" description="Disordered" evidence="1">
    <location>
        <begin position="284"/>
        <end position="456"/>
    </location>
</feature>
<dbReference type="OrthoDB" id="5078320at2759"/>
<gene>
    <name evidence="3" type="ORF">AC579_2016</name>
</gene>
<reference evidence="3 4" key="1">
    <citation type="submission" date="2015-07" db="EMBL/GenBank/DDBJ databases">
        <title>Comparative genomics of the Sigatoka disease complex on banana suggests a link between parallel evolutionary changes in Pseudocercospora fijiensis and Pseudocercospora eumusae and increased virulence on the banana host.</title>
        <authorList>
            <person name="Chang T.-C."/>
            <person name="Salvucci A."/>
            <person name="Crous P.W."/>
            <person name="Stergiopoulos I."/>
        </authorList>
    </citation>
    <scope>NUCLEOTIDE SEQUENCE [LARGE SCALE GENOMIC DNA]</scope>
    <source>
        <strain evidence="3 4">CBS 116634</strain>
    </source>
</reference>
<sequence>MGLGHESKMGKKVQYTSITPLPSNVPRQLAVELLHSHEEVAKLNPLVTGVKSIDAPRDAPNDEYYSEWYEISEVITWGFGLKKKIAFKGVFHNLPMGMQSHTYAPMGVDLRVKYLIGGNQPGEPREPRELGVNTPLDGLYMRQDVQIECNLALASYVKKETKDAIGKMIDRLARKAELLDEGKLHAMFEDGRLKTSKPTDFADSDAASSVGFNPNSPPGSPSPTITSAAAFGPRLDKKGYGNYHDVVRSSSTSQHRSSTYMPAYQQQGYSGPEYARPGAANMPMINELPGDMQQGLYPQPLKPNGQVFRSELPGDSSFSTGTPSPQPSPRQPAYPPDVEKAQSYQAYQAAPQPNQLHPAQRHSASASSGAYSESNTPPQHQRQLSGGSSNNVQEWLGWNGPNGSRNTSTDANSYHDTQNFSRPSSNLFQPDHQRFSQLSVSQPPPPSPRPGPSIPQFVASRMAKCPVCGLFEGDEAAVSHHVLVFFRLLLVDDDDDDGYPRTNRHRRHLLFLLPCTYTWIVDIMREKFGEQQQDEMSDASVLVITRKQNRRGFYVYHQARADLRILFLCHAAQVAQVPETFFFKRLACDNFLEDLHATVVLCKPNDLPCDVLKSVMGFVVPILVS</sequence>
<accession>A0A139IQP7</accession>
<feature type="compositionally biased region" description="Pro residues" evidence="1">
    <location>
        <begin position="442"/>
        <end position="453"/>
    </location>
</feature>
<feature type="compositionally biased region" description="Polar residues" evidence="1">
    <location>
        <begin position="401"/>
        <end position="428"/>
    </location>
</feature>
<protein>
    <recommendedName>
        <fullName evidence="2">DUF7053 domain-containing protein</fullName>
    </recommendedName>
</protein>
<dbReference type="InterPro" id="IPR055481">
    <property type="entry name" value="DUF7053"/>
</dbReference>
<feature type="compositionally biased region" description="Low complexity" evidence="1">
    <location>
        <begin position="341"/>
        <end position="353"/>
    </location>
</feature>
<comment type="caution">
    <text evidence="3">The sequence shown here is derived from an EMBL/GenBank/DDBJ whole genome shotgun (WGS) entry which is preliminary data.</text>
</comment>